<dbReference type="Pfam" id="PF01381">
    <property type="entry name" value="HTH_3"/>
    <property type="match status" value="1"/>
</dbReference>
<evidence type="ECO:0000259" key="1">
    <source>
        <dbReference type="PROSITE" id="PS50943"/>
    </source>
</evidence>
<accession>A0AAT9P7B2</accession>
<sequence>MVVANKSEIKILLIRKGLTVTDLSKKIHSDLPYLSQVLNGKRNPSPKLAKRIADTLGVEITDIFTIEANKEAN</sequence>
<reference evidence="2" key="1">
    <citation type="submission" date="2021-07" db="EMBL/GenBank/DDBJ databases">
        <title>Prevalence and characterization of methicillin-resistant Macrococcus spp. in food producing animals and meat in Switzerland in 2019.</title>
        <authorList>
            <person name="Keller J.E."/>
            <person name="Schwendener S."/>
            <person name="Neuenschwander J."/>
            <person name="Overesch G."/>
            <person name="Perreten V."/>
        </authorList>
    </citation>
    <scope>NUCLEOTIDE SEQUENCE</scope>
    <source>
        <strain evidence="2">19Msa1099</strain>
    </source>
</reference>
<dbReference type="CDD" id="cd00093">
    <property type="entry name" value="HTH_XRE"/>
    <property type="match status" value="1"/>
</dbReference>
<feature type="domain" description="HTH cro/C1-type" evidence="1">
    <location>
        <begin position="9"/>
        <end position="63"/>
    </location>
</feature>
<proteinExistence type="predicted"/>
<dbReference type="SMART" id="SM00530">
    <property type="entry name" value="HTH_XRE"/>
    <property type="match status" value="1"/>
</dbReference>
<evidence type="ECO:0000313" key="2">
    <source>
        <dbReference type="EMBL" id="QYA32853.1"/>
    </source>
</evidence>
<name>A0AAT9P7B2_9STAP</name>
<protein>
    <submittedName>
        <fullName evidence="2">Helix-turn-helix transcriptional regulator</fullName>
    </submittedName>
</protein>
<dbReference type="EMBL" id="CP079955">
    <property type="protein sequence ID" value="QYA32853.1"/>
    <property type="molecule type" value="Genomic_DNA"/>
</dbReference>
<gene>
    <name evidence="2" type="ORF">KYI10_11135</name>
</gene>
<dbReference type="InterPro" id="IPR001387">
    <property type="entry name" value="Cro/C1-type_HTH"/>
</dbReference>
<organism evidence="2">
    <name type="scientific">Macrococcus psychrotolerans</name>
    <dbReference type="NCBI Taxonomy" id="3039389"/>
    <lineage>
        <taxon>Bacteria</taxon>
        <taxon>Bacillati</taxon>
        <taxon>Bacillota</taxon>
        <taxon>Bacilli</taxon>
        <taxon>Bacillales</taxon>
        <taxon>Staphylococcaceae</taxon>
        <taxon>Macrococcus</taxon>
    </lineage>
</organism>
<dbReference type="PROSITE" id="PS50943">
    <property type="entry name" value="HTH_CROC1"/>
    <property type="match status" value="1"/>
</dbReference>
<dbReference type="AlphaFoldDB" id="A0AAT9P7B2"/>